<dbReference type="Pfam" id="PF16344">
    <property type="entry name" value="FecR_C"/>
    <property type="match status" value="1"/>
</dbReference>
<keyword evidence="5" id="KW-1185">Reference proteome</keyword>
<evidence type="ECO:0000313" key="4">
    <source>
        <dbReference type="EMBL" id="MCH5597867.1"/>
    </source>
</evidence>
<dbReference type="InterPro" id="IPR032508">
    <property type="entry name" value="FecR_C"/>
</dbReference>
<dbReference type="InterPro" id="IPR006860">
    <property type="entry name" value="FecR"/>
</dbReference>
<comment type="caution">
    <text evidence="4">The sequence shown here is derived from an EMBL/GenBank/DDBJ whole genome shotgun (WGS) entry which is preliminary data.</text>
</comment>
<proteinExistence type="predicted"/>
<evidence type="ECO:0000313" key="5">
    <source>
        <dbReference type="Proteomes" id="UP001202248"/>
    </source>
</evidence>
<accession>A0ABS9SHM0</accession>
<dbReference type="InterPro" id="IPR012373">
    <property type="entry name" value="Ferrdict_sens_TM"/>
</dbReference>
<dbReference type="EMBL" id="JAKWBL010000001">
    <property type="protein sequence ID" value="MCH5597867.1"/>
    <property type="molecule type" value="Genomic_DNA"/>
</dbReference>
<gene>
    <name evidence="4" type="ORF">MKP09_08090</name>
</gene>
<dbReference type="PANTHER" id="PTHR30273">
    <property type="entry name" value="PERIPLASMIC SIGNAL SENSOR AND SIGMA FACTOR ACTIVATOR FECR-RELATED"/>
    <property type="match status" value="1"/>
</dbReference>
<dbReference type="Proteomes" id="UP001202248">
    <property type="component" value="Unassembled WGS sequence"/>
</dbReference>
<dbReference type="RefSeq" id="WP_240827225.1">
    <property type="nucleotide sequence ID" value="NZ_JAKWBL010000001.1"/>
</dbReference>
<reference evidence="4 5" key="1">
    <citation type="submission" date="2022-02" db="EMBL/GenBank/DDBJ databases">
        <authorList>
            <person name="Min J."/>
        </authorList>
    </citation>
    <scope>NUCLEOTIDE SEQUENCE [LARGE SCALE GENOMIC DNA]</scope>
    <source>
        <strain evidence="4 5">GR10-1</strain>
    </source>
</reference>
<name>A0ABS9SHM0_9BACT</name>
<organism evidence="4 5">
    <name type="scientific">Niabella ginsengisoli</name>
    <dbReference type="NCBI Taxonomy" id="522298"/>
    <lineage>
        <taxon>Bacteria</taxon>
        <taxon>Pseudomonadati</taxon>
        <taxon>Bacteroidota</taxon>
        <taxon>Chitinophagia</taxon>
        <taxon>Chitinophagales</taxon>
        <taxon>Chitinophagaceae</taxon>
        <taxon>Niabella</taxon>
    </lineage>
</organism>
<evidence type="ECO:0000259" key="2">
    <source>
        <dbReference type="Pfam" id="PF04773"/>
    </source>
</evidence>
<feature type="transmembrane region" description="Helical" evidence="1">
    <location>
        <begin position="101"/>
        <end position="119"/>
    </location>
</feature>
<evidence type="ECO:0000259" key="3">
    <source>
        <dbReference type="Pfam" id="PF16344"/>
    </source>
</evidence>
<keyword evidence="1" id="KW-0812">Transmembrane</keyword>
<feature type="domain" description="Protein FecR C-terminal" evidence="3">
    <location>
        <begin position="291"/>
        <end position="358"/>
    </location>
</feature>
<dbReference type="Gene3D" id="2.60.120.1440">
    <property type="match status" value="1"/>
</dbReference>
<dbReference type="PANTHER" id="PTHR30273:SF2">
    <property type="entry name" value="PROTEIN FECR"/>
    <property type="match status" value="1"/>
</dbReference>
<keyword evidence="1" id="KW-1133">Transmembrane helix</keyword>
<keyword evidence="1" id="KW-0472">Membrane</keyword>
<evidence type="ECO:0000256" key="1">
    <source>
        <dbReference type="SAM" id="Phobius"/>
    </source>
</evidence>
<dbReference type="Pfam" id="PF04773">
    <property type="entry name" value="FecR"/>
    <property type="match status" value="1"/>
</dbReference>
<dbReference type="Gene3D" id="3.55.50.30">
    <property type="match status" value="1"/>
</dbReference>
<protein>
    <submittedName>
        <fullName evidence="4">FecR family protein</fullName>
    </submittedName>
</protein>
<dbReference type="PIRSF" id="PIRSF018266">
    <property type="entry name" value="FecR"/>
    <property type="match status" value="1"/>
</dbReference>
<sequence length="360" mass="41180">MIYSVEQLAINDSFIAYCYEQDVEAMSYWNKYLAQHPEQLKTMQEAKELVLGLKTMLYKKQDELSADTSASHNTLYVVDHKATTINHENGRVRFLNGLKKWLPAASVILILMLPVLFLLSERNKLKIEKTAISQKIITETGMHKKVFLPDGTSVTLNAGSELSVSPTFGKKDRNVYLIGEGLFDVAHNKELPFVVHTDRYKVKALGTRFNVKCYMNDPTSETSLLEGKVQILVNGGAKDVVYKTLEVNQKFVIKNESDSIQTKEEVTAHVAPLAYDDANRNIETAWVNNFLIFEDMKLGEIKNILERRFDVEIVIKDSKLLDYRYTASFEKETIDEILEALQLSYPFSYKQKESKIILEK</sequence>
<feature type="domain" description="FecR protein" evidence="2">
    <location>
        <begin position="135"/>
        <end position="230"/>
    </location>
</feature>